<dbReference type="HOGENOM" id="CLU_484994_0_0_1"/>
<dbReference type="OrthoDB" id="2681070at2759"/>
<dbReference type="Proteomes" id="UP000054485">
    <property type="component" value="Unassembled WGS sequence"/>
</dbReference>
<dbReference type="AlphaFoldDB" id="A0A0C9ZJN1"/>
<feature type="region of interest" description="Disordered" evidence="1">
    <location>
        <begin position="440"/>
        <end position="518"/>
    </location>
</feature>
<reference evidence="3" key="2">
    <citation type="submission" date="2015-01" db="EMBL/GenBank/DDBJ databases">
        <title>Evolutionary Origins and Diversification of the Mycorrhizal Mutualists.</title>
        <authorList>
            <consortium name="DOE Joint Genome Institute"/>
            <consortium name="Mycorrhizal Genomics Consortium"/>
            <person name="Kohler A."/>
            <person name="Kuo A."/>
            <person name="Nagy L.G."/>
            <person name="Floudas D."/>
            <person name="Copeland A."/>
            <person name="Barry K.W."/>
            <person name="Cichocki N."/>
            <person name="Veneault-Fourrey C."/>
            <person name="LaButti K."/>
            <person name="Lindquist E.A."/>
            <person name="Lipzen A."/>
            <person name="Lundell T."/>
            <person name="Morin E."/>
            <person name="Murat C."/>
            <person name="Riley R."/>
            <person name="Ohm R."/>
            <person name="Sun H."/>
            <person name="Tunlid A."/>
            <person name="Henrissat B."/>
            <person name="Grigoriev I.V."/>
            <person name="Hibbett D.S."/>
            <person name="Martin F."/>
        </authorList>
    </citation>
    <scope>NUCLEOTIDE SEQUENCE [LARGE SCALE GENOMIC DNA]</scope>
    <source>
        <strain evidence="3">UH-Slu-Lm8-n1</strain>
    </source>
</reference>
<sequence length="562" mass="63815">MDVLGILDDDKELTRHLSQNQVLHIYNETQEEQLVSILHNLQDAKEEGGRLAVSKCLEAQHQKAVINRNTKLTKVLKHTRLMTVLIEDILPFGLHYRTRREFDITWLSKSINMVMGTSMGLLLEKVKQSMLKALDDDQEGHRSAEEKQIHKDIKAHTYGWLLDAHQDHFRMPLMTGYMMDRVWKELNTVKDGCTEAIFSAIEWERGMNVTGAVEAVYQTLFFWRVSAVLYLHNRMAELTMDEFIKAWNSMTEDTKRQAKLLYDQHKKFLGIGEINMPISSMGTPCMHGLLVTGWDWQHPMLKKNLGHKVEPLFQAMFLELRTAKKYRLTLLCDPIIYGLQDSLQKLMMEKLTKTKLKTATVGSLAKLREWTYWDGITVPRTMYQACLGQPRLTAEQADYDAICKIKKTIRVMLIAHVTHHKSSKVTMEVADAMNQLTKGVSSGGVVQEGTPGDGSDGNNEGEAQLPPRTSMKSPKGKGKDVEMEDNAEKQPVEKPVKTKPSPKPIPTKKATKAPAAKVAEDPLTTVATQTCFPEDLLTMHTLILQWFPEGTAICYAAQQRQQ</sequence>
<evidence type="ECO:0000256" key="1">
    <source>
        <dbReference type="SAM" id="MobiDB-lite"/>
    </source>
</evidence>
<proteinExistence type="predicted"/>
<feature type="compositionally biased region" description="Basic and acidic residues" evidence="1">
    <location>
        <begin position="477"/>
        <end position="496"/>
    </location>
</feature>
<dbReference type="InParanoid" id="A0A0C9ZJN1"/>
<evidence type="ECO:0000313" key="2">
    <source>
        <dbReference type="EMBL" id="KIK37675.1"/>
    </source>
</evidence>
<protein>
    <submittedName>
        <fullName evidence="2">Uncharacterized protein</fullName>
    </submittedName>
</protein>
<accession>A0A0C9ZJN1</accession>
<keyword evidence="3" id="KW-1185">Reference proteome</keyword>
<name>A0A0C9ZJN1_9AGAM</name>
<evidence type="ECO:0000313" key="3">
    <source>
        <dbReference type="Proteomes" id="UP000054485"/>
    </source>
</evidence>
<gene>
    <name evidence="2" type="ORF">CY34DRAFT_108994</name>
</gene>
<organism evidence="2 3">
    <name type="scientific">Suillus luteus UH-Slu-Lm8-n1</name>
    <dbReference type="NCBI Taxonomy" id="930992"/>
    <lineage>
        <taxon>Eukaryota</taxon>
        <taxon>Fungi</taxon>
        <taxon>Dikarya</taxon>
        <taxon>Basidiomycota</taxon>
        <taxon>Agaricomycotina</taxon>
        <taxon>Agaricomycetes</taxon>
        <taxon>Agaricomycetidae</taxon>
        <taxon>Boletales</taxon>
        <taxon>Suillineae</taxon>
        <taxon>Suillaceae</taxon>
        <taxon>Suillus</taxon>
    </lineage>
</organism>
<dbReference type="EMBL" id="KN835436">
    <property type="protein sequence ID" value="KIK37675.1"/>
    <property type="molecule type" value="Genomic_DNA"/>
</dbReference>
<reference evidence="2 3" key="1">
    <citation type="submission" date="2014-04" db="EMBL/GenBank/DDBJ databases">
        <authorList>
            <consortium name="DOE Joint Genome Institute"/>
            <person name="Kuo A."/>
            <person name="Ruytinx J."/>
            <person name="Rineau F."/>
            <person name="Colpaert J."/>
            <person name="Kohler A."/>
            <person name="Nagy L.G."/>
            <person name="Floudas D."/>
            <person name="Copeland A."/>
            <person name="Barry K.W."/>
            <person name="Cichocki N."/>
            <person name="Veneault-Fourrey C."/>
            <person name="LaButti K."/>
            <person name="Lindquist E.A."/>
            <person name="Lipzen A."/>
            <person name="Lundell T."/>
            <person name="Morin E."/>
            <person name="Murat C."/>
            <person name="Sun H."/>
            <person name="Tunlid A."/>
            <person name="Henrissat B."/>
            <person name="Grigoriev I.V."/>
            <person name="Hibbett D.S."/>
            <person name="Martin F."/>
            <person name="Nordberg H.P."/>
            <person name="Cantor M.N."/>
            <person name="Hua S.X."/>
        </authorList>
    </citation>
    <scope>NUCLEOTIDE SEQUENCE [LARGE SCALE GENOMIC DNA]</scope>
    <source>
        <strain evidence="2 3">UH-Slu-Lm8-n1</strain>
    </source>
</reference>